<evidence type="ECO:0000313" key="3">
    <source>
        <dbReference type="Proteomes" id="UP000775213"/>
    </source>
</evidence>
<dbReference type="EMBL" id="JAGFBR010000007">
    <property type="protein sequence ID" value="KAH0464479.1"/>
    <property type="molecule type" value="Genomic_DNA"/>
</dbReference>
<feature type="transmembrane region" description="Helical" evidence="1">
    <location>
        <begin position="50"/>
        <end position="76"/>
    </location>
</feature>
<comment type="caution">
    <text evidence="2">The sequence shown here is derived from an EMBL/GenBank/DDBJ whole genome shotgun (WGS) entry which is preliminary data.</text>
</comment>
<keyword evidence="1" id="KW-0812">Transmembrane</keyword>
<proteinExistence type="predicted"/>
<keyword evidence="3" id="KW-1185">Reference proteome</keyword>
<accession>A0AAV7H9U8</accession>
<reference evidence="2 3" key="1">
    <citation type="journal article" date="2021" name="Hortic Res">
        <title>Chromosome-scale assembly of the Dendrobium chrysotoxum genome enhances the understanding of orchid evolution.</title>
        <authorList>
            <person name="Zhang Y."/>
            <person name="Zhang G.Q."/>
            <person name="Zhang D."/>
            <person name="Liu X.D."/>
            <person name="Xu X.Y."/>
            <person name="Sun W.H."/>
            <person name="Yu X."/>
            <person name="Zhu X."/>
            <person name="Wang Z.W."/>
            <person name="Zhao X."/>
            <person name="Zhong W.Y."/>
            <person name="Chen H."/>
            <person name="Yin W.L."/>
            <person name="Huang T."/>
            <person name="Niu S.C."/>
            <person name="Liu Z.J."/>
        </authorList>
    </citation>
    <scope>NUCLEOTIDE SEQUENCE [LARGE SCALE GENOMIC DNA]</scope>
    <source>
        <strain evidence="2">Lindl</strain>
    </source>
</reference>
<keyword evidence="1" id="KW-0472">Membrane</keyword>
<evidence type="ECO:0000313" key="2">
    <source>
        <dbReference type="EMBL" id="KAH0464479.1"/>
    </source>
</evidence>
<protein>
    <submittedName>
        <fullName evidence="2">Uncharacterized protein</fullName>
    </submittedName>
</protein>
<gene>
    <name evidence="2" type="ORF">IEQ34_007265</name>
</gene>
<name>A0AAV7H9U8_DENCH</name>
<keyword evidence="1" id="KW-1133">Transmembrane helix</keyword>
<dbReference type="AlphaFoldDB" id="A0AAV7H9U8"/>
<sequence>MEFCKGFSALLWEQKESHFILVQYLEGKLWGVDVDYCSLLLINWISDREFCLIFVWKLVIALIMWSMILFCELILLTEESEFSLLLCLEVSSIFFLLAFELKLKEKFLFTGDDRLKKKRDKVSSYYIRNFSPSIKEKGRERVSHPRDVREIPIKFMDKMEQHGGVENAKAQDMHGFLHSAPADV</sequence>
<organism evidence="2 3">
    <name type="scientific">Dendrobium chrysotoxum</name>
    <name type="common">Orchid</name>
    <dbReference type="NCBI Taxonomy" id="161865"/>
    <lineage>
        <taxon>Eukaryota</taxon>
        <taxon>Viridiplantae</taxon>
        <taxon>Streptophyta</taxon>
        <taxon>Embryophyta</taxon>
        <taxon>Tracheophyta</taxon>
        <taxon>Spermatophyta</taxon>
        <taxon>Magnoliopsida</taxon>
        <taxon>Liliopsida</taxon>
        <taxon>Asparagales</taxon>
        <taxon>Orchidaceae</taxon>
        <taxon>Epidendroideae</taxon>
        <taxon>Malaxideae</taxon>
        <taxon>Dendrobiinae</taxon>
        <taxon>Dendrobium</taxon>
    </lineage>
</organism>
<evidence type="ECO:0000256" key="1">
    <source>
        <dbReference type="SAM" id="Phobius"/>
    </source>
</evidence>
<dbReference type="Proteomes" id="UP000775213">
    <property type="component" value="Unassembled WGS sequence"/>
</dbReference>
<feature type="transmembrane region" description="Helical" evidence="1">
    <location>
        <begin position="82"/>
        <end position="99"/>
    </location>
</feature>